<sequence>MRIPGLAGYPPWSKRTVVARNELIMIVQAAHEFILAQVTNPTPETPPAADKILKLVRYFTWFVLLSGTTAIIYAGGRFAWEKWNGGAMQSPKMVAGALVGGVLATSAGTIMNAIIGT</sequence>
<dbReference type="KEGG" id="nwl:NWFMUON74_43150"/>
<keyword evidence="1" id="KW-0812">Transmembrane</keyword>
<organism evidence="2 3">
    <name type="scientific">Nocardia wallacei</name>
    <dbReference type="NCBI Taxonomy" id="480035"/>
    <lineage>
        <taxon>Bacteria</taxon>
        <taxon>Bacillati</taxon>
        <taxon>Actinomycetota</taxon>
        <taxon>Actinomycetes</taxon>
        <taxon>Mycobacteriales</taxon>
        <taxon>Nocardiaceae</taxon>
        <taxon>Nocardia</taxon>
    </lineage>
</organism>
<protein>
    <submittedName>
        <fullName evidence="2">Uncharacterized protein</fullName>
    </submittedName>
</protein>
<name>A0A7G1KQS1_9NOCA</name>
<feature type="transmembrane region" description="Helical" evidence="1">
    <location>
        <begin position="94"/>
        <end position="115"/>
    </location>
</feature>
<keyword evidence="1" id="KW-1133">Transmembrane helix</keyword>
<feature type="transmembrane region" description="Helical" evidence="1">
    <location>
        <begin position="55"/>
        <end position="74"/>
    </location>
</feature>
<evidence type="ECO:0000256" key="1">
    <source>
        <dbReference type="SAM" id="Phobius"/>
    </source>
</evidence>
<keyword evidence="3" id="KW-1185">Reference proteome</keyword>
<reference evidence="2 3" key="1">
    <citation type="submission" date="2020-08" db="EMBL/GenBank/DDBJ databases">
        <title>Genome Sequencing of Nocardia wallacei strain FMUON74 and assembly.</title>
        <authorList>
            <person name="Toyokawa M."/>
            <person name="Uesaka K."/>
        </authorList>
    </citation>
    <scope>NUCLEOTIDE SEQUENCE [LARGE SCALE GENOMIC DNA]</scope>
    <source>
        <strain evidence="2 3">FMUON74</strain>
    </source>
</reference>
<accession>A0A7G1KQS1</accession>
<gene>
    <name evidence="2" type="ORF">NWFMUON74_43150</name>
</gene>
<keyword evidence="1" id="KW-0472">Membrane</keyword>
<proteinExistence type="predicted"/>
<dbReference type="EMBL" id="AP023396">
    <property type="protein sequence ID" value="BCK56543.1"/>
    <property type="molecule type" value="Genomic_DNA"/>
</dbReference>
<dbReference type="Proteomes" id="UP000516173">
    <property type="component" value="Chromosome"/>
</dbReference>
<dbReference type="AlphaFoldDB" id="A0A7G1KQS1"/>
<evidence type="ECO:0000313" key="2">
    <source>
        <dbReference type="EMBL" id="BCK56543.1"/>
    </source>
</evidence>
<evidence type="ECO:0000313" key="3">
    <source>
        <dbReference type="Proteomes" id="UP000516173"/>
    </source>
</evidence>